<organism evidence="2 3">
    <name type="scientific">Candidatus Gallitreponema excrementavium</name>
    <dbReference type="NCBI Taxonomy" id="2840840"/>
    <lineage>
        <taxon>Bacteria</taxon>
        <taxon>Pseudomonadati</taxon>
        <taxon>Spirochaetota</taxon>
        <taxon>Spirochaetia</taxon>
        <taxon>Spirochaetales</taxon>
        <taxon>Candidatus Gallitreponema</taxon>
    </lineage>
</organism>
<reference evidence="2" key="1">
    <citation type="submission" date="2020-10" db="EMBL/GenBank/DDBJ databases">
        <authorList>
            <person name="Gilroy R."/>
        </authorList>
    </citation>
    <scope>NUCLEOTIDE SEQUENCE</scope>
    <source>
        <strain evidence="2">10532</strain>
    </source>
</reference>
<proteinExistence type="predicted"/>
<dbReference type="Pfam" id="PF00535">
    <property type="entry name" value="Glycos_transf_2"/>
    <property type="match status" value="1"/>
</dbReference>
<dbReference type="PANTHER" id="PTHR22916:SF3">
    <property type="entry name" value="UDP-GLCNAC:BETAGAL BETA-1,3-N-ACETYLGLUCOSAMINYLTRANSFERASE-LIKE PROTEIN 1"/>
    <property type="match status" value="1"/>
</dbReference>
<accession>A0A9D9HRR7</accession>
<dbReference type="EMBL" id="JADIMM010000117">
    <property type="protein sequence ID" value="MBO8458663.1"/>
    <property type="molecule type" value="Genomic_DNA"/>
</dbReference>
<protein>
    <submittedName>
        <fullName evidence="2">Glycosyltransferase</fullName>
    </submittedName>
</protein>
<evidence type="ECO:0000313" key="3">
    <source>
        <dbReference type="Proteomes" id="UP000823638"/>
    </source>
</evidence>
<dbReference type="Gene3D" id="3.90.550.10">
    <property type="entry name" value="Spore Coat Polysaccharide Biosynthesis Protein SpsA, Chain A"/>
    <property type="match status" value="1"/>
</dbReference>
<dbReference type="AlphaFoldDB" id="A0A9D9HRR7"/>
<comment type="caution">
    <text evidence="2">The sequence shown here is derived from an EMBL/GenBank/DDBJ whole genome shotgun (WGS) entry which is preliminary data.</text>
</comment>
<sequence>MFSIIIPVYNTPSEQLKASINSCINQTYSDIEIIIINDGSNQECLDVLETYAAKDKRIILINGDKGGVSRARNKGLESATKKYILFLDSDDIFDINTCQFIKENLPEKNTLLSWDFDVFTGKMYDTKSQYKKEVKTEFSNTELKEKVLDLKSGFDVIRCKLYETEIIKTHGIKFCPELTQGEDIIFNMDYFPYVKNCIKINKILYHYRKDFTSHSQRFNPNYGEKIRKFCSEIMLRSNQGLYDIDNCYSRVIQGVFAALAHYFFHPDSYLKLKDLKKYLEQEPFKKSIKDSRYRDFSIQRRFPLFFLKHRNYFFLKLTSKIRWIYLKHRYK</sequence>
<name>A0A9D9HRR7_9SPIR</name>
<reference evidence="2" key="2">
    <citation type="journal article" date="2021" name="PeerJ">
        <title>Extensive microbial diversity within the chicken gut microbiome revealed by metagenomics and culture.</title>
        <authorList>
            <person name="Gilroy R."/>
            <person name="Ravi A."/>
            <person name="Getino M."/>
            <person name="Pursley I."/>
            <person name="Horton D.L."/>
            <person name="Alikhan N.F."/>
            <person name="Baker D."/>
            <person name="Gharbi K."/>
            <person name="Hall N."/>
            <person name="Watson M."/>
            <person name="Adriaenssens E.M."/>
            <person name="Foster-Nyarko E."/>
            <person name="Jarju S."/>
            <person name="Secka A."/>
            <person name="Antonio M."/>
            <person name="Oren A."/>
            <person name="Chaudhuri R.R."/>
            <person name="La Ragione R."/>
            <person name="Hildebrand F."/>
            <person name="Pallen M.J."/>
        </authorList>
    </citation>
    <scope>NUCLEOTIDE SEQUENCE</scope>
    <source>
        <strain evidence="2">10532</strain>
    </source>
</reference>
<evidence type="ECO:0000259" key="1">
    <source>
        <dbReference type="Pfam" id="PF00535"/>
    </source>
</evidence>
<dbReference type="SUPFAM" id="SSF53448">
    <property type="entry name" value="Nucleotide-diphospho-sugar transferases"/>
    <property type="match status" value="1"/>
</dbReference>
<dbReference type="GO" id="GO:0016758">
    <property type="term" value="F:hexosyltransferase activity"/>
    <property type="evidence" value="ECO:0007669"/>
    <property type="project" value="UniProtKB-ARBA"/>
</dbReference>
<feature type="domain" description="Glycosyltransferase 2-like" evidence="1">
    <location>
        <begin position="3"/>
        <end position="169"/>
    </location>
</feature>
<dbReference type="InterPro" id="IPR029044">
    <property type="entry name" value="Nucleotide-diphossugar_trans"/>
</dbReference>
<dbReference type="PANTHER" id="PTHR22916">
    <property type="entry name" value="GLYCOSYLTRANSFERASE"/>
    <property type="match status" value="1"/>
</dbReference>
<gene>
    <name evidence="2" type="ORF">IAA81_10650</name>
</gene>
<dbReference type="Proteomes" id="UP000823638">
    <property type="component" value="Unassembled WGS sequence"/>
</dbReference>
<dbReference type="InterPro" id="IPR001173">
    <property type="entry name" value="Glyco_trans_2-like"/>
</dbReference>
<evidence type="ECO:0000313" key="2">
    <source>
        <dbReference type="EMBL" id="MBO8458663.1"/>
    </source>
</evidence>